<dbReference type="InterPro" id="IPR032675">
    <property type="entry name" value="LRR_dom_sf"/>
</dbReference>
<accession>A0ABR1IXE1</accession>
<dbReference type="EMBL" id="JBANRG010000068">
    <property type="protein sequence ID" value="KAK7440404.1"/>
    <property type="molecule type" value="Genomic_DNA"/>
</dbReference>
<evidence type="ECO:0000313" key="1">
    <source>
        <dbReference type="EMBL" id="KAK7440404.1"/>
    </source>
</evidence>
<keyword evidence="2" id="KW-1185">Reference proteome</keyword>
<organism evidence="1 2">
    <name type="scientific">Marasmiellus scandens</name>
    <dbReference type="NCBI Taxonomy" id="2682957"/>
    <lineage>
        <taxon>Eukaryota</taxon>
        <taxon>Fungi</taxon>
        <taxon>Dikarya</taxon>
        <taxon>Basidiomycota</taxon>
        <taxon>Agaricomycotina</taxon>
        <taxon>Agaricomycetes</taxon>
        <taxon>Agaricomycetidae</taxon>
        <taxon>Agaricales</taxon>
        <taxon>Marasmiineae</taxon>
        <taxon>Omphalotaceae</taxon>
        <taxon>Marasmiellus</taxon>
    </lineage>
</organism>
<gene>
    <name evidence="1" type="ORF">VKT23_017040</name>
</gene>
<protein>
    <recommendedName>
        <fullName evidence="3">F-box domain-containing protein</fullName>
    </recommendedName>
</protein>
<dbReference type="Gene3D" id="3.80.10.10">
    <property type="entry name" value="Ribonuclease Inhibitor"/>
    <property type="match status" value="1"/>
</dbReference>
<proteinExistence type="predicted"/>
<comment type="caution">
    <text evidence="1">The sequence shown here is derived from an EMBL/GenBank/DDBJ whole genome shotgun (WGS) entry which is preliminary data.</text>
</comment>
<dbReference type="Proteomes" id="UP001498398">
    <property type="component" value="Unassembled WGS sequence"/>
</dbReference>
<dbReference type="SUPFAM" id="SSF52047">
    <property type="entry name" value="RNI-like"/>
    <property type="match status" value="1"/>
</dbReference>
<reference evidence="1 2" key="1">
    <citation type="submission" date="2024-01" db="EMBL/GenBank/DDBJ databases">
        <title>A draft genome for the cacao thread blight pathogen Marasmiellus scandens.</title>
        <authorList>
            <person name="Baruah I.K."/>
            <person name="Leung J."/>
            <person name="Bukari Y."/>
            <person name="Amoako-Attah I."/>
            <person name="Meinhardt L.W."/>
            <person name="Bailey B.A."/>
            <person name="Cohen S.P."/>
        </authorList>
    </citation>
    <scope>NUCLEOTIDE SEQUENCE [LARGE SCALE GENOMIC DNA]</scope>
    <source>
        <strain evidence="1 2">GH-19</strain>
    </source>
</reference>
<evidence type="ECO:0008006" key="3">
    <source>
        <dbReference type="Google" id="ProtNLM"/>
    </source>
</evidence>
<evidence type="ECO:0000313" key="2">
    <source>
        <dbReference type="Proteomes" id="UP001498398"/>
    </source>
</evidence>
<name>A0ABR1IXE1_9AGAR</name>
<sequence>MEHVPTEIWDEIFRYCVWTDFDFDEQEVGRKNSRFKLDKVCSVLQSSFPRNDIGGLRSKKWKTLRAPFVLTHVCQSWRSIVLATPYLWSFIRCRIPARVEQIPVWLGRSKGYPLYIKLSVIRGDIGGHLDGFKPVQPTNFMHDPSLNALLWHCKRWVEADLNLWSGHGQLENVLRRINGAAPMLRRLHTRSSILYGQNLSSDYQLSANNLPSLTDLTWASDELQDILSFPRYPNLTRFSGAFYTVQSLVSVFFIIFESMPELTVLELGIQKSFESLPETNLPHIVHECLTSLKLEWFGKHNEYIGSRCYVNVFLEHVDFPSLTSFALFCGGGTGQSAALSGFLSRHPKLEALTFSFPDCDVRLVRCAEDHASSSELLSTINLPYASSVEEITLPPGGNWVITKDQHWI</sequence>